<dbReference type="GeneID" id="92096972"/>
<dbReference type="Proteomes" id="UP001480595">
    <property type="component" value="Unassembled WGS sequence"/>
</dbReference>
<feature type="region of interest" description="Disordered" evidence="1">
    <location>
        <begin position="86"/>
        <end position="110"/>
    </location>
</feature>
<comment type="caution">
    <text evidence="2">The sequence shown here is derived from an EMBL/GenBank/DDBJ whole genome shotgun (WGS) entry which is preliminary data.</text>
</comment>
<evidence type="ECO:0000313" key="2">
    <source>
        <dbReference type="EMBL" id="KAK8050770.1"/>
    </source>
</evidence>
<evidence type="ECO:0000313" key="3">
    <source>
        <dbReference type="Proteomes" id="UP001480595"/>
    </source>
</evidence>
<feature type="region of interest" description="Disordered" evidence="1">
    <location>
        <begin position="280"/>
        <end position="338"/>
    </location>
</feature>
<proteinExistence type="predicted"/>
<feature type="compositionally biased region" description="Basic residues" evidence="1">
    <location>
        <begin position="327"/>
        <end position="338"/>
    </location>
</feature>
<keyword evidence="3" id="KW-1185">Reference proteome</keyword>
<organism evidence="2 3">
    <name type="scientific">Apiospora phragmitis</name>
    <dbReference type="NCBI Taxonomy" id="2905665"/>
    <lineage>
        <taxon>Eukaryota</taxon>
        <taxon>Fungi</taxon>
        <taxon>Dikarya</taxon>
        <taxon>Ascomycota</taxon>
        <taxon>Pezizomycotina</taxon>
        <taxon>Sordariomycetes</taxon>
        <taxon>Xylariomycetidae</taxon>
        <taxon>Amphisphaeriales</taxon>
        <taxon>Apiosporaceae</taxon>
        <taxon>Apiospora</taxon>
    </lineage>
</organism>
<sequence length="338" mass="35330">MTPEGQSSSAAVAQPPAQQGQTALETAVILQVFSPEHPNAYPPVSRQRGNVADYQATMSGLGERRSPRTGRDRGGVSLDELKSLLGITGVGNGNNDTDMGSGSGSDNGNNDVDMVSNPGITASDSNNPFLVQPPPLRPDGATPAPFVPMDPADVERDRNSMLVVAGPPPPAPRPAPARLVSVERQPENGVQFWIHPSANAAAAAAAANNGLVAADRPRNSPYFFLYPGLRGGGDANAAGNGQLQAQMLVLAREPPVRSGLSPTAEPIILWGQADGGVRQPLRFPFNRWPRGRTARERGSPEPLDGDGDVDVGGRPREGGGGGNRPGLRQKFRNKCALS</sequence>
<gene>
    <name evidence="2" type="ORF">PG994_012500</name>
</gene>
<feature type="compositionally biased region" description="Basic and acidic residues" evidence="1">
    <location>
        <begin position="62"/>
        <end position="76"/>
    </location>
</feature>
<reference evidence="2 3" key="1">
    <citation type="submission" date="2023-01" db="EMBL/GenBank/DDBJ databases">
        <title>Analysis of 21 Apiospora genomes using comparative genomics revels a genus with tremendous synthesis potential of carbohydrate active enzymes and secondary metabolites.</title>
        <authorList>
            <person name="Sorensen T."/>
        </authorList>
    </citation>
    <scope>NUCLEOTIDE SEQUENCE [LARGE SCALE GENOMIC DNA]</scope>
    <source>
        <strain evidence="2 3">CBS 135458</strain>
    </source>
</reference>
<name>A0ABR1TVS9_9PEZI</name>
<dbReference type="RefSeq" id="XP_066713019.1">
    <property type="nucleotide sequence ID" value="XM_066863909.1"/>
</dbReference>
<feature type="compositionally biased region" description="Low complexity" evidence="1">
    <location>
        <begin position="93"/>
        <end position="110"/>
    </location>
</feature>
<feature type="region of interest" description="Disordered" evidence="1">
    <location>
        <begin position="57"/>
        <end position="76"/>
    </location>
</feature>
<evidence type="ECO:0000256" key="1">
    <source>
        <dbReference type="SAM" id="MobiDB-lite"/>
    </source>
</evidence>
<accession>A0ABR1TVS9</accession>
<feature type="region of interest" description="Disordered" evidence="1">
    <location>
        <begin position="1"/>
        <end position="22"/>
    </location>
</feature>
<protein>
    <submittedName>
        <fullName evidence="2">Uncharacterized protein</fullName>
    </submittedName>
</protein>
<dbReference type="EMBL" id="JAQQWL010000011">
    <property type="protein sequence ID" value="KAK8050770.1"/>
    <property type="molecule type" value="Genomic_DNA"/>
</dbReference>